<evidence type="ECO:0000313" key="2">
    <source>
        <dbReference type="EMBL" id="MBV4355872.1"/>
    </source>
</evidence>
<keyword evidence="3" id="KW-1185">Reference proteome</keyword>
<feature type="signal peptide" evidence="1">
    <location>
        <begin position="1"/>
        <end position="22"/>
    </location>
</feature>
<sequence length="140" mass="15564">MRSLKLLLALFLVTCFKTVAGAQDTTQMAKIYFVRSTGYEGSLLVFHCFVDSTLMCVLNNDQYSTHFVMPGDHQLNVTAHSKSLSNQNKALSISVAAGQSYYIKIFPVKGYDNKVKIMSVAETTIRPVLAKCELKTNCIQ</sequence>
<feature type="chain" id="PRO_5039304306" evidence="1">
    <location>
        <begin position="23"/>
        <end position="140"/>
    </location>
</feature>
<dbReference type="EMBL" id="JAHSPG010000001">
    <property type="protein sequence ID" value="MBV4355872.1"/>
    <property type="molecule type" value="Genomic_DNA"/>
</dbReference>
<dbReference type="AlphaFoldDB" id="A0A9E2S592"/>
<reference evidence="2" key="1">
    <citation type="submission" date="2021-06" db="EMBL/GenBank/DDBJ databases">
        <authorList>
            <person name="Huq M.A."/>
        </authorList>
    </citation>
    <scope>NUCLEOTIDE SEQUENCE</scope>
    <source>
        <strain evidence="2">MAH-26</strain>
    </source>
</reference>
<evidence type="ECO:0000313" key="3">
    <source>
        <dbReference type="Proteomes" id="UP000812270"/>
    </source>
</evidence>
<protein>
    <submittedName>
        <fullName evidence="2">DUF2846 domain-containing protein</fullName>
    </submittedName>
</protein>
<dbReference type="RefSeq" id="WP_217789418.1">
    <property type="nucleotide sequence ID" value="NZ_JAHSPG010000001.1"/>
</dbReference>
<proteinExistence type="predicted"/>
<keyword evidence="1" id="KW-0732">Signal</keyword>
<dbReference type="Proteomes" id="UP000812270">
    <property type="component" value="Unassembled WGS sequence"/>
</dbReference>
<organism evidence="2 3">
    <name type="scientific">Pinibacter aurantiacus</name>
    <dbReference type="NCBI Taxonomy" id="2851599"/>
    <lineage>
        <taxon>Bacteria</taxon>
        <taxon>Pseudomonadati</taxon>
        <taxon>Bacteroidota</taxon>
        <taxon>Chitinophagia</taxon>
        <taxon>Chitinophagales</taxon>
        <taxon>Chitinophagaceae</taxon>
        <taxon>Pinibacter</taxon>
    </lineage>
</organism>
<name>A0A9E2S592_9BACT</name>
<evidence type="ECO:0000256" key="1">
    <source>
        <dbReference type="SAM" id="SignalP"/>
    </source>
</evidence>
<comment type="caution">
    <text evidence="2">The sequence shown here is derived from an EMBL/GenBank/DDBJ whole genome shotgun (WGS) entry which is preliminary data.</text>
</comment>
<gene>
    <name evidence="2" type="ORF">KTO63_01850</name>
</gene>
<accession>A0A9E2S592</accession>